<dbReference type="Gene3D" id="3.60.10.10">
    <property type="entry name" value="Endonuclease/exonuclease/phosphatase"/>
    <property type="match status" value="1"/>
</dbReference>
<organism evidence="3 4">
    <name type="scientific">Riccia sorocarpa</name>
    <dbReference type="NCBI Taxonomy" id="122646"/>
    <lineage>
        <taxon>Eukaryota</taxon>
        <taxon>Viridiplantae</taxon>
        <taxon>Streptophyta</taxon>
        <taxon>Embryophyta</taxon>
        <taxon>Marchantiophyta</taxon>
        <taxon>Marchantiopsida</taxon>
        <taxon>Marchantiidae</taxon>
        <taxon>Marchantiales</taxon>
        <taxon>Ricciaceae</taxon>
        <taxon>Riccia</taxon>
    </lineage>
</organism>
<proteinExistence type="predicted"/>
<evidence type="ECO:0000256" key="2">
    <source>
        <dbReference type="SAM" id="MobiDB-lite"/>
    </source>
</evidence>
<dbReference type="EMBL" id="JBJQOH010000008">
    <property type="protein sequence ID" value="KAL3676664.1"/>
    <property type="molecule type" value="Genomic_DNA"/>
</dbReference>
<dbReference type="SUPFAM" id="SSF56219">
    <property type="entry name" value="DNase I-like"/>
    <property type="match status" value="1"/>
</dbReference>
<feature type="coiled-coil region" evidence="1">
    <location>
        <begin position="244"/>
        <end position="301"/>
    </location>
</feature>
<accession>A0ABD3GDY3</accession>
<dbReference type="InterPro" id="IPR036691">
    <property type="entry name" value="Endo/exonu/phosph_ase_sf"/>
</dbReference>
<dbReference type="PANTHER" id="PTHR33116:SF78">
    <property type="entry name" value="OS12G0587133 PROTEIN"/>
    <property type="match status" value="1"/>
</dbReference>
<feature type="region of interest" description="Disordered" evidence="2">
    <location>
        <begin position="1009"/>
        <end position="1042"/>
    </location>
</feature>
<protein>
    <recommendedName>
        <fullName evidence="5">Reverse transcriptase zinc-binding domain-containing protein</fullName>
    </recommendedName>
</protein>
<dbReference type="AlphaFoldDB" id="A0ABD3GDY3"/>
<keyword evidence="4" id="KW-1185">Reference proteome</keyword>
<dbReference type="Proteomes" id="UP001633002">
    <property type="component" value="Unassembled WGS sequence"/>
</dbReference>
<comment type="caution">
    <text evidence="3">The sequence shown here is derived from an EMBL/GenBank/DDBJ whole genome shotgun (WGS) entry which is preliminary data.</text>
</comment>
<evidence type="ECO:0000313" key="3">
    <source>
        <dbReference type="EMBL" id="KAL3676664.1"/>
    </source>
</evidence>
<reference evidence="3 4" key="1">
    <citation type="submission" date="2024-09" db="EMBL/GenBank/DDBJ databases">
        <title>Chromosome-scale assembly of Riccia sorocarpa.</title>
        <authorList>
            <person name="Paukszto L."/>
        </authorList>
    </citation>
    <scope>NUCLEOTIDE SEQUENCE [LARGE SCALE GENOMIC DNA]</scope>
    <source>
        <strain evidence="3">LP-2024</strain>
        <tissue evidence="3">Aerial parts of the thallus</tissue>
    </source>
</reference>
<dbReference type="PANTHER" id="PTHR33116">
    <property type="entry name" value="REVERSE TRANSCRIPTASE ZINC-BINDING DOMAIN-CONTAINING PROTEIN-RELATED-RELATED"/>
    <property type="match status" value="1"/>
</dbReference>
<gene>
    <name evidence="3" type="ORF">R1sor_026612</name>
</gene>
<keyword evidence="1" id="KW-0175">Coiled coil</keyword>
<name>A0ABD3GDY3_9MARC</name>
<sequence length="1085" mass="125685">MPNTFVLVDYTVTGRRGAALLIPQHLPILDHGTSGTGNAAWVEVNTIIGPIKVISVHAPNTKNERTILWDRIQDIVGDGRWIMVGDFNMVELYEDSKGKSALVSGAEARSWKHLAENKRLVDAYLCAVTMTEGLFTRQVFCGQRYDRARLDRIYLSEGAEWLEVVKEVSHKSDQVVSDHVPVTFDCRLHSDGDRGWRPKSYFKMGASVLYRPGVKQKVLQAWDSHPLDAGNPQRRWELGWIRVREILRQEKRKMEAENRQCHDLRLQVLSLRLMLESDQHTNEFKEQLIQAEDKLRKMEQADAKAWRTRRKERWLREGEAPTRYFYAQATAKFTRESIQALKLEDGTTTTDREKIMAEVGDYYTKLFQSEETTPHVLAAREEALQALTKRVSAQQDQRVSQNPTLEEVKIIVRLLPKDKRPGLDGLTVMALLLSWDRIKRVLSGIEVLDDKIAADIKTQYEGRINHWATKMLNWPAKIIMCKIILGTLPYYTLMTVGLSKPGMKMLQKVTRDFLWGTNETGRRKKPQIAWMCFHAKKEDSGLGWPNLEDMAHAFLLKNITKLLTGGEEEWIKIAEAIIKKAMQDSTRTNEIKQWSVPEILLGLDSFQTRISPTLDKMLKAWYAVKKKLRWLPKTANFPYKASPTFIAKVAEKAGVIRPHETRLLTNAFRKARISNTQQIWEHQNENNYLAVSLQWRGQHVSAETTEVIGKYLAAFPTGAATNSSWAEAHGWAWSEDKPMGKEAWKLPIVGWRSLMYTCKDDTQKINGKWEAADNNRRWKNRWSKLWNGTAKTRTKLRLWRYLRQGYFTNSKAYEWGLADGLCQRCGVEKETYLHAIWECPRICERVSWLCWLLYPEESRTTSAQGTEKLLEVIDIALSHHSQHQAQILLLMTALRINRAERNEAQFKRKINFRGITNTIEEARNEVMTLHSDGKITRKQDEMLQRTLQTIEYWMQETSRWLAGDTARSRQPPFQITTTSNIAPDQTPAMDNLDQQWPIDRLIELDQEETQHWDGNRIRQGAPDFDDRGRRRRSPKHELQPPLHADQRASLRDYLHELFSNCHLTEAGPNVLHFDTSEELLDTLFT</sequence>
<evidence type="ECO:0008006" key="5">
    <source>
        <dbReference type="Google" id="ProtNLM"/>
    </source>
</evidence>
<evidence type="ECO:0000256" key="1">
    <source>
        <dbReference type="SAM" id="Coils"/>
    </source>
</evidence>
<evidence type="ECO:0000313" key="4">
    <source>
        <dbReference type="Proteomes" id="UP001633002"/>
    </source>
</evidence>